<gene>
    <name evidence="7" type="primary">mraZ</name>
    <name evidence="9" type="ORF">IAB12_00125</name>
</gene>
<dbReference type="InterPro" id="IPR035642">
    <property type="entry name" value="MraZ_N"/>
</dbReference>
<dbReference type="PROSITE" id="PS51740">
    <property type="entry name" value="SPOVT_ABRB"/>
    <property type="match status" value="2"/>
</dbReference>
<keyword evidence="9" id="KW-0132">Cell division</keyword>
<dbReference type="AlphaFoldDB" id="A0A9D1PRC8"/>
<keyword evidence="3" id="KW-0677">Repeat</keyword>
<evidence type="ECO:0000256" key="2">
    <source>
        <dbReference type="ARBA" id="ARBA00022490"/>
    </source>
</evidence>
<evidence type="ECO:0000256" key="3">
    <source>
        <dbReference type="ARBA" id="ARBA00022737"/>
    </source>
</evidence>
<evidence type="ECO:0000259" key="8">
    <source>
        <dbReference type="PROSITE" id="PS51740"/>
    </source>
</evidence>
<evidence type="ECO:0000256" key="6">
    <source>
        <dbReference type="ARBA" id="ARBA00023163"/>
    </source>
</evidence>
<dbReference type="Proteomes" id="UP000823936">
    <property type="component" value="Unassembled WGS sequence"/>
</dbReference>
<accession>A0A9D1PRC8</accession>
<dbReference type="GO" id="GO:0000976">
    <property type="term" value="F:transcription cis-regulatory region binding"/>
    <property type="evidence" value="ECO:0007669"/>
    <property type="project" value="TreeGrafter"/>
</dbReference>
<dbReference type="GO" id="GO:0009295">
    <property type="term" value="C:nucleoid"/>
    <property type="evidence" value="ECO:0007669"/>
    <property type="project" value="UniProtKB-SubCell"/>
</dbReference>
<sequence>MKMITGIYNTSVDEKGRILLPSRMRSALMSQELVALPGLDENHLMLMTPSYFEDRFSQAVLSSDTAMFDKGKRSLIRKLIAPAVYIELDASGRVNIPLSLREKYSILNKTDVALVGTGFSIEVWNKEIFDRAEEEDTTSLSDLAEKLRED</sequence>
<dbReference type="SUPFAM" id="SSF89447">
    <property type="entry name" value="AbrB/MazE/MraZ-like"/>
    <property type="match status" value="1"/>
</dbReference>
<dbReference type="PANTHER" id="PTHR34701:SF1">
    <property type="entry name" value="TRANSCRIPTIONAL REGULATOR MRAZ"/>
    <property type="match status" value="1"/>
</dbReference>
<comment type="subunit">
    <text evidence="7">Forms oligomers.</text>
</comment>
<dbReference type="CDD" id="cd16321">
    <property type="entry name" value="MraZ_C"/>
    <property type="match status" value="1"/>
</dbReference>
<name>A0A9D1PRC8_9SPIO</name>
<dbReference type="HAMAP" id="MF_01008">
    <property type="entry name" value="MraZ"/>
    <property type="match status" value="1"/>
</dbReference>
<comment type="caution">
    <text evidence="9">The sequence shown here is derived from an EMBL/GenBank/DDBJ whole genome shotgun (WGS) entry which is preliminary data.</text>
</comment>
<keyword evidence="9" id="KW-0131">Cell cycle</keyword>
<evidence type="ECO:0000256" key="5">
    <source>
        <dbReference type="ARBA" id="ARBA00023125"/>
    </source>
</evidence>
<proteinExistence type="inferred from homology"/>
<evidence type="ECO:0000313" key="9">
    <source>
        <dbReference type="EMBL" id="HIV98179.1"/>
    </source>
</evidence>
<dbReference type="InterPro" id="IPR035644">
    <property type="entry name" value="MraZ_C"/>
</dbReference>
<evidence type="ECO:0000313" key="10">
    <source>
        <dbReference type="Proteomes" id="UP000823936"/>
    </source>
</evidence>
<dbReference type="GO" id="GO:0003700">
    <property type="term" value="F:DNA-binding transcription factor activity"/>
    <property type="evidence" value="ECO:0007669"/>
    <property type="project" value="UniProtKB-UniRule"/>
</dbReference>
<dbReference type="EMBL" id="DXHU01000002">
    <property type="protein sequence ID" value="HIV98179.1"/>
    <property type="molecule type" value="Genomic_DNA"/>
</dbReference>
<dbReference type="InterPro" id="IPR007159">
    <property type="entry name" value="SpoVT-AbrB_dom"/>
</dbReference>
<keyword evidence="6 7" id="KW-0804">Transcription</keyword>
<organism evidence="9 10">
    <name type="scientific">Candidatus Ornithospirochaeta avicola</name>
    <dbReference type="NCBI Taxonomy" id="2840896"/>
    <lineage>
        <taxon>Bacteria</taxon>
        <taxon>Pseudomonadati</taxon>
        <taxon>Spirochaetota</taxon>
        <taxon>Spirochaetia</taxon>
        <taxon>Spirochaetales</taxon>
        <taxon>Spirochaetaceae</taxon>
        <taxon>Spirochaetaceae incertae sedis</taxon>
        <taxon>Candidatus Ornithospirochaeta</taxon>
    </lineage>
</organism>
<protein>
    <recommendedName>
        <fullName evidence="1 7">Transcriptional regulator MraZ</fullName>
    </recommendedName>
</protein>
<dbReference type="InterPro" id="IPR003444">
    <property type="entry name" value="MraZ"/>
</dbReference>
<keyword evidence="2 7" id="KW-0963">Cytoplasm</keyword>
<dbReference type="Pfam" id="PF02381">
    <property type="entry name" value="MraZ"/>
    <property type="match status" value="2"/>
</dbReference>
<comment type="subcellular location">
    <subcellularLocation>
        <location evidence="7">Cytoplasm</location>
        <location evidence="7">Nucleoid</location>
    </subcellularLocation>
</comment>
<dbReference type="CDD" id="cd16320">
    <property type="entry name" value="MraZ_N"/>
    <property type="match status" value="1"/>
</dbReference>
<dbReference type="GO" id="GO:0005737">
    <property type="term" value="C:cytoplasm"/>
    <property type="evidence" value="ECO:0007669"/>
    <property type="project" value="UniProtKB-UniRule"/>
</dbReference>
<dbReference type="Gene3D" id="3.40.1550.20">
    <property type="entry name" value="Transcriptional regulator MraZ domain"/>
    <property type="match status" value="1"/>
</dbReference>
<reference evidence="9" key="2">
    <citation type="submission" date="2021-04" db="EMBL/GenBank/DDBJ databases">
        <authorList>
            <person name="Gilroy R."/>
        </authorList>
    </citation>
    <scope>NUCLEOTIDE SEQUENCE</scope>
    <source>
        <strain evidence="9">Gambia11-129</strain>
    </source>
</reference>
<dbReference type="GO" id="GO:0051301">
    <property type="term" value="P:cell division"/>
    <property type="evidence" value="ECO:0007669"/>
    <property type="project" value="UniProtKB-KW"/>
</dbReference>
<evidence type="ECO:0000256" key="7">
    <source>
        <dbReference type="HAMAP-Rule" id="MF_01008"/>
    </source>
</evidence>
<dbReference type="InterPro" id="IPR038619">
    <property type="entry name" value="MraZ_sf"/>
</dbReference>
<dbReference type="PANTHER" id="PTHR34701">
    <property type="entry name" value="TRANSCRIPTIONAL REGULATOR MRAZ"/>
    <property type="match status" value="1"/>
</dbReference>
<keyword evidence="5 7" id="KW-0238">DNA-binding</keyword>
<dbReference type="GO" id="GO:2000143">
    <property type="term" value="P:negative regulation of DNA-templated transcription initiation"/>
    <property type="evidence" value="ECO:0007669"/>
    <property type="project" value="TreeGrafter"/>
</dbReference>
<feature type="domain" description="SpoVT-AbrB" evidence="8">
    <location>
        <begin position="83"/>
        <end position="128"/>
    </location>
</feature>
<keyword evidence="4 7" id="KW-0805">Transcription regulation</keyword>
<feature type="domain" description="SpoVT-AbrB" evidence="8">
    <location>
        <begin position="7"/>
        <end position="51"/>
    </location>
</feature>
<comment type="similarity">
    <text evidence="7">Belongs to the MraZ family.</text>
</comment>
<evidence type="ECO:0000256" key="4">
    <source>
        <dbReference type="ARBA" id="ARBA00023015"/>
    </source>
</evidence>
<evidence type="ECO:0000256" key="1">
    <source>
        <dbReference type="ARBA" id="ARBA00013860"/>
    </source>
</evidence>
<dbReference type="InterPro" id="IPR037914">
    <property type="entry name" value="SpoVT-AbrB_sf"/>
</dbReference>
<dbReference type="InterPro" id="IPR020603">
    <property type="entry name" value="MraZ_dom"/>
</dbReference>
<reference evidence="9" key="1">
    <citation type="journal article" date="2021" name="PeerJ">
        <title>Extensive microbial diversity within the chicken gut microbiome revealed by metagenomics and culture.</title>
        <authorList>
            <person name="Gilroy R."/>
            <person name="Ravi A."/>
            <person name="Getino M."/>
            <person name="Pursley I."/>
            <person name="Horton D.L."/>
            <person name="Alikhan N.F."/>
            <person name="Baker D."/>
            <person name="Gharbi K."/>
            <person name="Hall N."/>
            <person name="Watson M."/>
            <person name="Adriaenssens E.M."/>
            <person name="Foster-Nyarko E."/>
            <person name="Jarju S."/>
            <person name="Secka A."/>
            <person name="Antonio M."/>
            <person name="Oren A."/>
            <person name="Chaudhuri R.R."/>
            <person name="La Ragione R."/>
            <person name="Hildebrand F."/>
            <person name="Pallen M.J."/>
        </authorList>
    </citation>
    <scope>NUCLEOTIDE SEQUENCE</scope>
    <source>
        <strain evidence="9">Gambia11-129</strain>
    </source>
</reference>